<dbReference type="InterPro" id="IPR011333">
    <property type="entry name" value="SKP1/BTB/POZ_sf"/>
</dbReference>
<evidence type="ECO:0000259" key="2">
    <source>
        <dbReference type="PROSITE" id="PS50097"/>
    </source>
</evidence>
<dbReference type="AlphaFoldDB" id="A0A8S0WC75"/>
<dbReference type="Pfam" id="PF00646">
    <property type="entry name" value="F-box"/>
    <property type="match status" value="1"/>
</dbReference>
<dbReference type="InterPro" id="IPR000210">
    <property type="entry name" value="BTB/POZ_dom"/>
</dbReference>
<dbReference type="SUPFAM" id="SSF54695">
    <property type="entry name" value="POZ domain"/>
    <property type="match status" value="1"/>
</dbReference>
<dbReference type="InterPro" id="IPR001810">
    <property type="entry name" value="F-box_dom"/>
</dbReference>
<dbReference type="SUPFAM" id="SSF81383">
    <property type="entry name" value="F-box domain"/>
    <property type="match status" value="1"/>
</dbReference>
<dbReference type="InterPro" id="IPR036047">
    <property type="entry name" value="F-box-like_dom_sf"/>
</dbReference>
<feature type="domain" description="F-box" evidence="3">
    <location>
        <begin position="287"/>
        <end position="336"/>
    </location>
</feature>
<dbReference type="PROSITE" id="PS50181">
    <property type="entry name" value="FBOX"/>
    <property type="match status" value="1"/>
</dbReference>
<evidence type="ECO:0008006" key="6">
    <source>
        <dbReference type="Google" id="ProtNLM"/>
    </source>
</evidence>
<evidence type="ECO:0000259" key="3">
    <source>
        <dbReference type="PROSITE" id="PS50181"/>
    </source>
</evidence>
<evidence type="ECO:0000256" key="1">
    <source>
        <dbReference type="SAM" id="MobiDB-lite"/>
    </source>
</evidence>
<sequence>MGGSDFFCSVTGAHYLWGVEKVADDILEAAQDAEDSEGSADELDDEENGQEEGGSPVMKRPKKKLESLSAKLKNGLHYSQDDVEWSCQFVIICPYVRDETGGQIIQAEYEDPHPEHPSEDNITHVFNIEPGRNPELGDYVSNPDDGNRYSVLGYGNCLIIARTAFYILQAAAPAVQPWMIYALAYSQGRGTQGHINGVDYGPVSYTLEQYSWTAAICGSQDSDVVKHFWRNLLTQDKTDEEILHEAWKGPGNMWVFKHPSRFPVEETMAVEPFPIFSITESTNPFGKPMLDNLPVDILLNTCEHLPIRSTCALMTTCKRFRANILPHANAISYRRLVQDEPWYLPVGPFDTPHGHDEVDWWEINWSQTLAVPRDAIRDKIPWLLYRRACSGSMSMWNRKRIWDISRQIEELVFWILELHLGFEGYFILSPIPNFEVHHLRKLISAHLLLAPQQLTQIIFWDGTAALMSSKPGGIAKNFRHDVLNQDPDIWYEDGNVVLCTETQSFRVHRSILAARSTYFKRYFQEHGALPDHEIRLPEPGEEIKELILGLYDPSFFEGPPHKTEFRNLIVFTRLGFKYGVDHLARRALEHLALAFPTSLERWDDNNSATFDRRAISAADSVEALIVLRAVRATWLLPTLFYSCYREHSLTRIMDAPAWQEMSHERQRFVVRGYEDHVDALRGSLGFFGRLPTGECKTHAVCEKVFKEWYLETLTWRTRHPLWKMTAKKDKAKLLEKTCKNCRWWAKQYHAEERKALWDHLPKMYGFLRTWEGFQEKEKRALADIKAFIEESNDKTRSVPNDSKGKPWTQDGMD</sequence>
<feature type="region of interest" description="Disordered" evidence="1">
    <location>
        <begin position="29"/>
        <end position="62"/>
    </location>
</feature>
<dbReference type="Pfam" id="PF00651">
    <property type="entry name" value="BTB"/>
    <property type="match status" value="1"/>
</dbReference>
<accession>A0A8S0WC75</accession>
<keyword evidence="5" id="KW-1185">Reference proteome</keyword>
<protein>
    <recommendedName>
        <fullName evidence="6">BTB domain-containing protein</fullName>
    </recommendedName>
</protein>
<dbReference type="EMBL" id="CACVBS010000090">
    <property type="protein sequence ID" value="CAA7270478.1"/>
    <property type="molecule type" value="Genomic_DNA"/>
</dbReference>
<organism evidence="4 5">
    <name type="scientific">Cyclocybe aegerita</name>
    <name type="common">Black poplar mushroom</name>
    <name type="synonym">Agrocybe aegerita</name>
    <dbReference type="NCBI Taxonomy" id="1973307"/>
    <lineage>
        <taxon>Eukaryota</taxon>
        <taxon>Fungi</taxon>
        <taxon>Dikarya</taxon>
        <taxon>Basidiomycota</taxon>
        <taxon>Agaricomycotina</taxon>
        <taxon>Agaricomycetes</taxon>
        <taxon>Agaricomycetidae</taxon>
        <taxon>Agaricales</taxon>
        <taxon>Agaricineae</taxon>
        <taxon>Bolbitiaceae</taxon>
        <taxon>Cyclocybe</taxon>
    </lineage>
</organism>
<feature type="compositionally biased region" description="Acidic residues" evidence="1">
    <location>
        <begin position="29"/>
        <end position="50"/>
    </location>
</feature>
<gene>
    <name evidence="4" type="ORF">AAE3_LOCUS12598</name>
</gene>
<dbReference type="CDD" id="cd18186">
    <property type="entry name" value="BTB_POZ_ZBTB_KLHL-like"/>
    <property type="match status" value="1"/>
</dbReference>
<dbReference type="Gene3D" id="3.30.710.10">
    <property type="entry name" value="Potassium Channel Kv1.1, Chain A"/>
    <property type="match status" value="1"/>
</dbReference>
<dbReference type="Proteomes" id="UP000467700">
    <property type="component" value="Unassembled WGS sequence"/>
</dbReference>
<comment type="caution">
    <text evidence="4">The sequence shown here is derived from an EMBL/GenBank/DDBJ whole genome shotgun (WGS) entry which is preliminary data.</text>
</comment>
<name>A0A8S0WC75_CYCAE</name>
<dbReference type="CDD" id="cd09917">
    <property type="entry name" value="F-box_SF"/>
    <property type="match status" value="1"/>
</dbReference>
<feature type="region of interest" description="Disordered" evidence="1">
    <location>
        <begin position="792"/>
        <end position="813"/>
    </location>
</feature>
<dbReference type="OrthoDB" id="3055280at2759"/>
<evidence type="ECO:0000313" key="5">
    <source>
        <dbReference type="Proteomes" id="UP000467700"/>
    </source>
</evidence>
<dbReference type="PROSITE" id="PS50097">
    <property type="entry name" value="BTB"/>
    <property type="match status" value="1"/>
</dbReference>
<reference evidence="4 5" key="1">
    <citation type="submission" date="2020-01" db="EMBL/GenBank/DDBJ databases">
        <authorList>
            <person name="Gupta K D."/>
        </authorList>
    </citation>
    <scope>NUCLEOTIDE SEQUENCE [LARGE SCALE GENOMIC DNA]</scope>
</reference>
<feature type="domain" description="BTB" evidence="2">
    <location>
        <begin position="494"/>
        <end position="552"/>
    </location>
</feature>
<proteinExistence type="predicted"/>
<evidence type="ECO:0000313" key="4">
    <source>
        <dbReference type="EMBL" id="CAA7270478.1"/>
    </source>
</evidence>